<evidence type="ECO:0000256" key="1">
    <source>
        <dbReference type="SAM" id="Phobius"/>
    </source>
</evidence>
<dbReference type="EMBL" id="MK797984">
    <property type="protein sequence ID" value="QCG76058.1"/>
    <property type="molecule type" value="Genomic_DNA"/>
</dbReference>
<keyword evidence="1" id="KW-0472">Membrane</keyword>
<protein>
    <recommendedName>
        <fullName evidence="2">CBU-0592-like domain-containing protein</fullName>
    </recommendedName>
</protein>
<evidence type="ECO:0000313" key="4">
    <source>
        <dbReference type="Proteomes" id="UP000316733"/>
    </source>
</evidence>
<keyword evidence="4" id="KW-1185">Reference proteome</keyword>
<reference evidence="4" key="1">
    <citation type="journal article" date="2020" name="bioRxiv">
        <title>Integrative omics analysis of Pseudomonas aeruginosa virus PA5oct highlights the molecular complexity of jumbo phages.</title>
        <authorList>
            <person name="Lood C."/>
            <person name="Danis-Wlodarczyk K."/>
            <person name="Blasdel B.G."/>
            <person name="Jang H.B."/>
            <person name="Vandenheuvel D."/>
            <person name="Briers Y."/>
            <person name="Noben J.-P."/>
            <person name="van Noort V."/>
            <person name="Drulis-Kawa Z."/>
            <person name="Lavigne R."/>
        </authorList>
    </citation>
    <scope>NUCLEOTIDE SEQUENCE [LARGE SCALE GENOMIC DNA]</scope>
</reference>
<dbReference type="NCBIfam" id="NF047864">
    <property type="entry name" value="CBU_0592_membra"/>
    <property type="match status" value="1"/>
</dbReference>
<accession>A0A4Y5JTK3</accession>
<keyword evidence="1" id="KW-0812">Transmembrane</keyword>
<dbReference type="Pfam" id="PF26604">
    <property type="entry name" value="CBU_0592"/>
    <property type="match status" value="1"/>
</dbReference>
<keyword evidence="1" id="KW-1133">Transmembrane helix</keyword>
<proteinExistence type="predicted"/>
<dbReference type="Proteomes" id="UP000316733">
    <property type="component" value="Segment"/>
</dbReference>
<organism evidence="3 4">
    <name type="scientific">Pseudomonas phage vB_PaeM_PA5oct</name>
    <dbReference type="NCBI Taxonomy" id="2163605"/>
    <lineage>
        <taxon>Viruses</taxon>
        <taxon>Duplodnaviria</taxon>
        <taxon>Heunggongvirae</taxon>
        <taxon>Uroviricota</taxon>
        <taxon>Caudoviricetes</taxon>
        <taxon>Arenbergviridae</taxon>
        <taxon>Wroclawvirus</taxon>
        <taxon>Wroclawvirus PA5oct</taxon>
    </lineage>
</organism>
<gene>
    <name evidence="3" type="ORF">EST35_0177</name>
</gene>
<feature type="domain" description="CBU-0592-like" evidence="2">
    <location>
        <begin position="5"/>
        <end position="77"/>
    </location>
</feature>
<evidence type="ECO:0000259" key="2">
    <source>
        <dbReference type="Pfam" id="PF26604"/>
    </source>
</evidence>
<name>A0A4Y5JTK3_9CAUD</name>
<dbReference type="InterPro" id="IPR058058">
    <property type="entry name" value="CBU_0592-like"/>
</dbReference>
<sequence length="81" mass="9208">MIFFHILGVVGTVCVLFCYWMIAEGKWTNKTKKYYLINGIGALFLLASLVVNFNLGSVILEIFFLIITVRGYLKAIKENDV</sequence>
<feature type="transmembrane region" description="Helical" evidence="1">
    <location>
        <begin position="6"/>
        <end position="22"/>
    </location>
</feature>
<evidence type="ECO:0000313" key="3">
    <source>
        <dbReference type="EMBL" id="QCG76058.1"/>
    </source>
</evidence>